<dbReference type="InParanoid" id="K1WIK1"/>
<organism evidence="2 3">
    <name type="scientific">Trichosporon asahii var. asahii (strain CBS 8904)</name>
    <name type="common">Yeast</name>
    <dbReference type="NCBI Taxonomy" id="1220162"/>
    <lineage>
        <taxon>Eukaryota</taxon>
        <taxon>Fungi</taxon>
        <taxon>Dikarya</taxon>
        <taxon>Basidiomycota</taxon>
        <taxon>Agaricomycotina</taxon>
        <taxon>Tremellomycetes</taxon>
        <taxon>Trichosporonales</taxon>
        <taxon>Trichosporonaceae</taxon>
        <taxon>Trichosporon</taxon>
    </lineage>
</organism>
<evidence type="ECO:0000256" key="1">
    <source>
        <dbReference type="SAM" id="SignalP"/>
    </source>
</evidence>
<feature type="signal peptide" evidence="1">
    <location>
        <begin position="1"/>
        <end position="17"/>
    </location>
</feature>
<dbReference type="HOGENOM" id="CLU_2401237_0_0_1"/>
<evidence type="ECO:0000313" key="2">
    <source>
        <dbReference type="EMBL" id="EKD01234.1"/>
    </source>
</evidence>
<feature type="chain" id="PRO_5003854455" evidence="1">
    <location>
        <begin position="18"/>
        <end position="93"/>
    </location>
</feature>
<name>K1WIK1_TRIAC</name>
<accession>K1WIK1</accession>
<reference evidence="2 3" key="1">
    <citation type="journal article" date="2012" name="Eukaryot. Cell">
        <title>Genome sequence of the Trichosporon asahii environmental strain CBS 8904.</title>
        <authorList>
            <person name="Yang R.Y."/>
            <person name="Li H.T."/>
            <person name="Zhu H."/>
            <person name="Zhou G.P."/>
            <person name="Wang M."/>
            <person name="Wang L."/>
        </authorList>
    </citation>
    <scope>NUCLEOTIDE SEQUENCE [LARGE SCALE GENOMIC DNA]</scope>
    <source>
        <strain evidence="2 3">CBS 8904</strain>
    </source>
</reference>
<comment type="caution">
    <text evidence="2">The sequence shown here is derived from an EMBL/GenBank/DDBJ whole genome shotgun (WGS) entry which is preliminary data.</text>
</comment>
<dbReference type="AlphaFoldDB" id="K1WIK1"/>
<evidence type="ECO:0000313" key="3">
    <source>
        <dbReference type="Proteomes" id="UP000006757"/>
    </source>
</evidence>
<proteinExistence type="predicted"/>
<gene>
    <name evidence="2" type="ORF">A1Q2_04459</name>
</gene>
<sequence length="93" mass="9520">MLVSPLFFLLAAVPAFSAPITPNSGTLTTDEHGELDARGFGDLAEQIQAQSGPGGASALEVKGRGIGAMIEQYLKHNPGVLKIGHSLVGGHGK</sequence>
<keyword evidence="3" id="KW-1185">Reference proteome</keyword>
<dbReference type="EMBL" id="AMBO01000323">
    <property type="protein sequence ID" value="EKD01234.1"/>
    <property type="molecule type" value="Genomic_DNA"/>
</dbReference>
<keyword evidence="1" id="KW-0732">Signal</keyword>
<dbReference type="Proteomes" id="UP000006757">
    <property type="component" value="Unassembled WGS sequence"/>
</dbReference>
<protein>
    <submittedName>
        <fullName evidence="2">Uncharacterized protein</fullName>
    </submittedName>
</protein>